<feature type="transmembrane region" description="Helical" evidence="1">
    <location>
        <begin position="67"/>
        <end position="93"/>
    </location>
</feature>
<sequence>MELFGVPLETVYLYGLIIFGGLTFLFILFNDIFSGLELPDIFNPTLIFSFLTVFFASGFLLESLTGLNGVMIAVISLLISFTIVTLLNVFVLIPISSAEESLTFHDNDLRGRVGRVLTSVPVDGFGEVLIESISGSIAKTAASYKNEGIVSDTKVLIIEVKNGVVYVMPHENE</sequence>
<name>A0AAW7IBB1_9BACI</name>
<dbReference type="Gene3D" id="2.40.50.140">
    <property type="entry name" value="Nucleic acid-binding proteins"/>
    <property type="match status" value="1"/>
</dbReference>
<evidence type="ECO:0000259" key="2">
    <source>
        <dbReference type="Pfam" id="PF25842"/>
    </source>
</evidence>
<evidence type="ECO:0000313" key="3">
    <source>
        <dbReference type="EMBL" id="MDM5453348.1"/>
    </source>
</evidence>
<comment type="caution">
    <text evidence="3">The sequence shown here is derived from an EMBL/GenBank/DDBJ whole genome shotgun (WGS) entry which is preliminary data.</text>
</comment>
<dbReference type="AlphaFoldDB" id="A0AAW7IBB1"/>
<evidence type="ECO:0000256" key="1">
    <source>
        <dbReference type="SAM" id="Phobius"/>
    </source>
</evidence>
<dbReference type="EMBL" id="JAUCEY010000008">
    <property type="protein sequence ID" value="MDM5453348.1"/>
    <property type="molecule type" value="Genomic_DNA"/>
</dbReference>
<feature type="domain" description="Membrane protein NfeD2 N-terminal transmembrane" evidence="2">
    <location>
        <begin position="1"/>
        <end position="100"/>
    </location>
</feature>
<dbReference type="Proteomes" id="UP001234602">
    <property type="component" value="Unassembled WGS sequence"/>
</dbReference>
<keyword evidence="1" id="KW-0812">Transmembrane</keyword>
<dbReference type="InterPro" id="IPR058653">
    <property type="entry name" value="NfeD2_TM"/>
</dbReference>
<keyword evidence="1" id="KW-0472">Membrane</keyword>
<proteinExistence type="predicted"/>
<dbReference type="KEGG" id="bsj:UP17_13925"/>
<feature type="transmembrane region" description="Helical" evidence="1">
    <location>
        <begin position="41"/>
        <end position="61"/>
    </location>
</feature>
<protein>
    <submittedName>
        <fullName evidence="3">NfeD family protein</fullName>
    </submittedName>
</protein>
<keyword evidence="1" id="KW-1133">Transmembrane helix</keyword>
<dbReference type="InterPro" id="IPR012340">
    <property type="entry name" value="NA-bd_OB-fold"/>
</dbReference>
<dbReference type="RefSeq" id="WP_061463538.1">
    <property type="nucleotide sequence ID" value="NZ_CP011008.1"/>
</dbReference>
<accession>A0AAW7IBB1</accession>
<feature type="transmembrane region" description="Helical" evidence="1">
    <location>
        <begin position="12"/>
        <end position="29"/>
    </location>
</feature>
<reference evidence="3" key="1">
    <citation type="submission" date="2023-06" db="EMBL/GenBank/DDBJ databases">
        <title>Comparative genomics of Bacillaceae isolates and their secondary metabolite potential.</title>
        <authorList>
            <person name="Song L."/>
            <person name="Nielsen L.J."/>
            <person name="Mohite O."/>
            <person name="Xu X."/>
            <person name="Weber T."/>
            <person name="Kovacs A.T."/>
        </authorList>
    </citation>
    <scope>NUCLEOTIDE SEQUENCE</scope>
    <source>
        <strain evidence="3">D8_B_37</strain>
    </source>
</reference>
<dbReference type="Pfam" id="PF25842">
    <property type="entry name" value="NfeD_TM"/>
    <property type="match status" value="1"/>
</dbReference>
<organism evidence="3 4">
    <name type="scientific">Peribacillus simplex</name>
    <dbReference type="NCBI Taxonomy" id="1478"/>
    <lineage>
        <taxon>Bacteria</taxon>
        <taxon>Bacillati</taxon>
        <taxon>Bacillota</taxon>
        <taxon>Bacilli</taxon>
        <taxon>Bacillales</taxon>
        <taxon>Bacillaceae</taxon>
        <taxon>Peribacillus</taxon>
    </lineage>
</organism>
<evidence type="ECO:0000313" key="4">
    <source>
        <dbReference type="Proteomes" id="UP001234602"/>
    </source>
</evidence>
<gene>
    <name evidence="3" type="ORF">QUF89_14290</name>
</gene>